<dbReference type="SMART" id="SM00355">
    <property type="entry name" value="ZnF_C2H2"/>
    <property type="match status" value="2"/>
</dbReference>
<evidence type="ECO:0000313" key="4">
    <source>
        <dbReference type="EMBL" id="OSX63875.1"/>
    </source>
</evidence>
<dbReference type="EMBL" id="KZ110594">
    <property type="protein sequence ID" value="OSX63875.1"/>
    <property type="molecule type" value="Genomic_DNA"/>
</dbReference>
<dbReference type="InterPro" id="IPR013087">
    <property type="entry name" value="Znf_C2H2_type"/>
</dbReference>
<evidence type="ECO:0000259" key="3">
    <source>
        <dbReference type="PROSITE" id="PS50157"/>
    </source>
</evidence>
<name>A0A1X6N5J0_9APHY</name>
<protein>
    <recommendedName>
        <fullName evidence="3">C2H2-type domain-containing protein</fullName>
    </recommendedName>
</protein>
<dbReference type="PROSITE" id="PS50157">
    <property type="entry name" value="ZINC_FINGER_C2H2_2"/>
    <property type="match status" value="1"/>
</dbReference>
<dbReference type="InterPro" id="IPR036236">
    <property type="entry name" value="Znf_C2H2_sf"/>
</dbReference>
<keyword evidence="1" id="KW-0862">Zinc</keyword>
<dbReference type="GO" id="GO:0008270">
    <property type="term" value="F:zinc ion binding"/>
    <property type="evidence" value="ECO:0007669"/>
    <property type="project" value="UniProtKB-KW"/>
</dbReference>
<reference evidence="4 5" key="1">
    <citation type="submission" date="2017-04" db="EMBL/GenBank/DDBJ databases">
        <title>Genome Sequence of the Model Brown-Rot Fungus Postia placenta SB12.</title>
        <authorList>
            <consortium name="DOE Joint Genome Institute"/>
            <person name="Gaskell J."/>
            <person name="Kersten P."/>
            <person name="Larrondo L.F."/>
            <person name="Canessa P."/>
            <person name="Martinez D."/>
            <person name="Hibbett D."/>
            <person name="Schmoll M."/>
            <person name="Kubicek C.P."/>
            <person name="Martinez A.T."/>
            <person name="Yadav J."/>
            <person name="Master E."/>
            <person name="Magnuson J.K."/>
            <person name="James T."/>
            <person name="Yaver D."/>
            <person name="Berka R."/>
            <person name="Labutti K."/>
            <person name="Lipzen A."/>
            <person name="Aerts A."/>
            <person name="Barry K."/>
            <person name="Henrissat B."/>
            <person name="Blanchette R."/>
            <person name="Grigoriev I."/>
            <person name="Cullen D."/>
        </authorList>
    </citation>
    <scope>NUCLEOTIDE SEQUENCE [LARGE SCALE GENOMIC DNA]</scope>
    <source>
        <strain evidence="4 5">MAD-698-R-SB12</strain>
    </source>
</reference>
<dbReference type="Gene3D" id="3.30.160.60">
    <property type="entry name" value="Classic Zinc Finger"/>
    <property type="match status" value="1"/>
</dbReference>
<evidence type="ECO:0000313" key="5">
    <source>
        <dbReference type="Proteomes" id="UP000194127"/>
    </source>
</evidence>
<feature type="domain" description="C2H2-type" evidence="3">
    <location>
        <begin position="348"/>
        <end position="371"/>
    </location>
</feature>
<dbReference type="PROSITE" id="PS00028">
    <property type="entry name" value="ZINC_FINGER_C2H2_1"/>
    <property type="match status" value="1"/>
</dbReference>
<gene>
    <name evidence="4" type="ORF">POSPLADRAFT_1137257</name>
</gene>
<proteinExistence type="predicted"/>
<sequence>MEEWLHPFMGCIVRVVESLDQTFQGGRQKWAGGHVSFAVQTNSSSHESLTDSNGRGSLEYPCNTIDIAAGRMEDRQAQLQASNAILNRHLDYSNRGFRAQSSVQIELCPAPMQGSTSSQVASVLYEAPLPAGDGPYSMLINSDRAITVEGYATGADQQFLPNGTWEQDRPDLAASCPRPDWPMCPVPSQHSQPYAGSSAYGIGLHEDTIHGESLYAGRYQYQPRLGDRVPSAFLPGLQIVGQIRNNTSYNNFPEGDAVSHGNVDQVSNTGFKYQAVTTIGHERSHAPIPGSLSTCPSATSKPRKGKQTKRKPEVSASCSVCYKVFDRAGDCNRHQRTTKCAGGARTRFSCSKCGRPFTRSDNLLMHMDKFHNFILMVNVELERARGYGQGRRSAHLNTNEAAGQAYDSGDAEITIAEQGEVEVEKEALDPAITSSDHSAVARAVSAFNEDVDTIIEWYYVYQDSF</sequence>
<dbReference type="OrthoDB" id="6365676at2759"/>
<dbReference type="GeneID" id="36329724"/>
<keyword evidence="1" id="KW-0479">Metal-binding</keyword>
<dbReference type="AlphaFoldDB" id="A0A1X6N5J0"/>
<dbReference type="RefSeq" id="XP_024340669.1">
    <property type="nucleotide sequence ID" value="XM_024484775.1"/>
</dbReference>
<organism evidence="4 5">
    <name type="scientific">Postia placenta MAD-698-R-SB12</name>
    <dbReference type="NCBI Taxonomy" id="670580"/>
    <lineage>
        <taxon>Eukaryota</taxon>
        <taxon>Fungi</taxon>
        <taxon>Dikarya</taxon>
        <taxon>Basidiomycota</taxon>
        <taxon>Agaricomycotina</taxon>
        <taxon>Agaricomycetes</taxon>
        <taxon>Polyporales</taxon>
        <taxon>Adustoporiaceae</taxon>
        <taxon>Rhodonia</taxon>
    </lineage>
</organism>
<dbReference type="SUPFAM" id="SSF57667">
    <property type="entry name" value="beta-beta-alpha zinc fingers"/>
    <property type="match status" value="1"/>
</dbReference>
<evidence type="ECO:0000256" key="1">
    <source>
        <dbReference type="PROSITE-ProRule" id="PRU00042"/>
    </source>
</evidence>
<dbReference type="Pfam" id="PF00096">
    <property type="entry name" value="zf-C2H2"/>
    <property type="match status" value="1"/>
</dbReference>
<keyword evidence="1" id="KW-0863">Zinc-finger</keyword>
<accession>A0A1X6N5J0</accession>
<evidence type="ECO:0000256" key="2">
    <source>
        <dbReference type="SAM" id="MobiDB-lite"/>
    </source>
</evidence>
<feature type="compositionally biased region" description="Polar residues" evidence="2">
    <location>
        <begin position="291"/>
        <end position="300"/>
    </location>
</feature>
<feature type="region of interest" description="Disordered" evidence="2">
    <location>
        <begin position="286"/>
        <end position="311"/>
    </location>
</feature>
<keyword evidence="5" id="KW-1185">Reference proteome</keyword>
<dbReference type="Proteomes" id="UP000194127">
    <property type="component" value="Unassembled WGS sequence"/>
</dbReference>